<protein>
    <submittedName>
        <fullName evidence="4">3'-5' exonuclease</fullName>
    </submittedName>
</protein>
<keyword evidence="4" id="KW-0540">Nuclease</keyword>
<comment type="function">
    <text evidence="1">DNA polymerase III is a complex, multichain enzyme responsible for most of the replicative synthesis in bacteria. The epsilon subunit contain the editing function and is a proofreading 3'-5' exonuclease.</text>
</comment>
<dbReference type="PANTHER" id="PTHR30231:SF37">
    <property type="entry name" value="EXODEOXYRIBONUCLEASE 10"/>
    <property type="match status" value="1"/>
</dbReference>
<dbReference type="GO" id="GO:0005829">
    <property type="term" value="C:cytosol"/>
    <property type="evidence" value="ECO:0007669"/>
    <property type="project" value="TreeGrafter"/>
</dbReference>
<dbReference type="SUPFAM" id="SSF53098">
    <property type="entry name" value="Ribonuclease H-like"/>
    <property type="match status" value="1"/>
</dbReference>
<keyword evidence="5" id="KW-1185">Reference proteome</keyword>
<dbReference type="FunFam" id="3.30.420.10:FF:000045">
    <property type="entry name" value="3'-5' exonuclease DinG"/>
    <property type="match status" value="1"/>
</dbReference>
<evidence type="ECO:0000313" key="4">
    <source>
        <dbReference type="EMBL" id="AXE17588.1"/>
    </source>
</evidence>
<dbReference type="Gene3D" id="3.30.420.10">
    <property type="entry name" value="Ribonuclease H-like superfamily/Ribonuclease H"/>
    <property type="match status" value="1"/>
</dbReference>
<dbReference type="GO" id="GO:0003887">
    <property type="term" value="F:DNA-directed DNA polymerase activity"/>
    <property type="evidence" value="ECO:0007669"/>
    <property type="project" value="InterPro"/>
</dbReference>
<dbReference type="PANTHER" id="PTHR30231">
    <property type="entry name" value="DNA POLYMERASE III SUBUNIT EPSILON"/>
    <property type="match status" value="1"/>
</dbReference>
<dbReference type="CDD" id="cd06127">
    <property type="entry name" value="DEDDh"/>
    <property type="match status" value="1"/>
</dbReference>
<dbReference type="KEGG" id="run:DR864_07505"/>
<keyword evidence="4" id="KW-0269">Exonuclease</keyword>
<dbReference type="GO" id="GO:0008408">
    <property type="term" value="F:3'-5' exonuclease activity"/>
    <property type="evidence" value="ECO:0007669"/>
    <property type="project" value="TreeGrafter"/>
</dbReference>
<dbReference type="InterPro" id="IPR012337">
    <property type="entry name" value="RNaseH-like_sf"/>
</dbReference>
<dbReference type="GO" id="GO:0003677">
    <property type="term" value="F:DNA binding"/>
    <property type="evidence" value="ECO:0007669"/>
    <property type="project" value="InterPro"/>
</dbReference>
<name>A0A344TG17_9BACT</name>
<feature type="domain" description="Exonuclease" evidence="3">
    <location>
        <begin position="1"/>
        <end position="166"/>
    </location>
</feature>
<evidence type="ECO:0000256" key="1">
    <source>
        <dbReference type="ARBA" id="ARBA00025483"/>
    </source>
</evidence>
<dbReference type="EMBL" id="CP030850">
    <property type="protein sequence ID" value="AXE17588.1"/>
    <property type="molecule type" value="Genomic_DNA"/>
</dbReference>
<proteinExistence type="predicted"/>
<dbReference type="Pfam" id="PF00929">
    <property type="entry name" value="RNase_T"/>
    <property type="match status" value="1"/>
</dbReference>
<dbReference type="SMART" id="SM00479">
    <property type="entry name" value="EXOIII"/>
    <property type="match status" value="1"/>
</dbReference>
<dbReference type="NCBIfam" id="TIGR00573">
    <property type="entry name" value="dnaq"/>
    <property type="match status" value="1"/>
</dbReference>
<dbReference type="InterPro" id="IPR006054">
    <property type="entry name" value="DnaQ"/>
</dbReference>
<gene>
    <name evidence="4" type="ORF">DR864_07505</name>
</gene>
<dbReference type="InterPro" id="IPR036397">
    <property type="entry name" value="RNaseH_sf"/>
</dbReference>
<sequence length="174" mass="19882">MFAIVDIETTGGAYDTSRITEIAILRHDGQQVIDSYQSLINPKCWIPGFITQLTGIDNQMVKDAPTFEEVADDVRRLTQNAAFVAHNVTFDYGFVRREFGRLDEYFDRDTLCTVRLSRKIFPGYKSYSLGNICRDLQIQHTNHHRAMGDAAATTRLFELLLQHDHQGLLKGWVS</sequence>
<organism evidence="4 5">
    <name type="scientific">Runella rosea</name>
    <dbReference type="NCBI Taxonomy" id="2259595"/>
    <lineage>
        <taxon>Bacteria</taxon>
        <taxon>Pseudomonadati</taxon>
        <taxon>Bacteroidota</taxon>
        <taxon>Cytophagia</taxon>
        <taxon>Cytophagales</taxon>
        <taxon>Spirosomataceae</taxon>
        <taxon>Runella</taxon>
    </lineage>
</organism>
<keyword evidence="4" id="KW-0378">Hydrolase</keyword>
<reference evidence="4 5" key="1">
    <citation type="submission" date="2018-07" db="EMBL/GenBank/DDBJ databases">
        <title>Genome sequencing of Runella.</title>
        <authorList>
            <person name="Baek M.-G."/>
            <person name="Yi H."/>
        </authorList>
    </citation>
    <scope>NUCLEOTIDE SEQUENCE [LARGE SCALE GENOMIC DNA]</scope>
    <source>
        <strain evidence="4 5">HYN0085</strain>
    </source>
</reference>
<dbReference type="RefSeq" id="WP_114066373.1">
    <property type="nucleotide sequence ID" value="NZ_CP030850.1"/>
</dbReference>
<dbReference type="Proteomes" id="UP000251993">
    <property type="component" value="Chromosome"/>
</dbReference>
<evidence type="ECO:0000256" key="2">
    <source>
        <dbReference type="ARBA" id="ARBA00026073"/>
    </source>
</evidence>
<dbReference type="AlphaFoldDB" id="A0A344TG17"/>
<dbReference type="InterPro" id="IPR013520">
    <property type="entry name" value="Ribonucl_H"/>
</dbReference>
<dbReference type="GO" id="GO:0045004">
    <property type="term" value="P:DNA replication proofreading"/>
    <property type="evidence" value="ECO:0007669"/>
    <property type="project" value="TreeGrafter"/>
</dbReference>
<evidence type="ECO:0000259" key="3">
    <source>
        <dbReference type="SMART" id="SM00479"/>
    </source>
</evidence>
<dbReference type="OrthoDB" id="9803913at2"/>
<evidence type="ECO:0000313" key="5">
    <source>
        <dbReference type="Proteomes" id="UP000251993"/>
    </source>
</evidence>
<comment type="subunit">
    <text evidence="2">DNA polymerase III contains a core (composed of alpha, epsilon and theta chains) that associates with a tau subunit. This core dimerizes to form the POLIII' complex. PolIII' associates with the gamma complex (composed of gamma, delta, delta', psi and chi chains) and with the beta chain to form the complete DNA polymerase III complex.</text>
</comment>
<accession>A0A344TG17</accession>